<gene>
    <name evidence="2" type="ORF">KDK92_12670</name>
</gene>
<evidence type="ECO:0000259" key="1">
    <source>
        <dbReference type="Pfam" id="PF10263"/>
    </source>
</evidence>
<reference evidence="2" key="1">
    <citation type="journal article" date="2021" name="mSystems">
        <title>Bacteria and Archaea Synergistically Convert Glycine Betaine to Biogenic Methane in the Formosa Cold Seep of the South China Sea.</title>
        <authorList>
            <person name="Li L."/>
            <person name="Zhang W."/>
            <person name="Zhang S."/>
            <person name="Song L."/>
            <person name="Sun Q."/>
            <person name="Zhang H."/>
            <person name="Xiang H."/>
            <person name="Dong X."/>
        </authorList>
    </citation>
    <scope>NUCLEOTIDE SEQUENCE</scope>
    <source>
        <strain evidence="2">ZWT</strain>
    </source>
</reference>
<dbReference type="AlphaFoldDB" id="A0A9J6P1G2"/>
<comment type="caution">
    <text evidence="2">The sequence shown here is derived from an EMBL/GenBank/DDBJ whole genome shotgun (WGS) entry which is preliminary data.</text>
</comment>
<dbReference type="Pfam" id="PF10263">
    <property type="entry name" value="SprT-like"/>
    <property type="match status" value="1"/>
</dbReference>
<sequence>MQRDIALMKLSREEVIGKRDEIKKQFIKKSINYLEYGLVDISAVDIKILFNIYDEIFLQEVFKKYKMNIKFSISSRMTSAAGKTLAKTRNGKLVNDFEIRLSKVFFNNLLKTEEDREVCGLKCEDRLMAVMLIMEHEMVHLLEFVLYGDSNCSNPRFKILAKNIFGHTQSYHKLPNNREVLKKEKNMVLGDRVCFDFKNARLEGVLYKVNKRAVVMVNSENGQYSDKKGNRYEKFYVPLEKLSLLKK</sequence>
<proteinExistence type="predicted"/>
<dbReference type="RefSeq" id="WP_250859632.1">
    <property type="nucleotide sequence ID" value="NZ_JAGSOJ010000002.1"/>
</dbReference>
<evidence type="ECO:0000313" key="2">
    <source>
        <dbReference type="EMBL" id="MCM1990578.1"/>
    </source>
</evidence>
<reference evidence="2" key="2">
    <citation type="submission" date="2021-04" db="EMBL/GenBank/DDBJ databases">
        <authorList>
            <person name="Dong X."/>
        </authorList>
    </citation>
    <scope>NUCLEOTIDE SEQUENCE</scope>
    <source>
        <strain evidence="2">ZWT</strain>
    </source>
</reference>
<keyword evidence="3" id="KW-1185">Reference proteome</keyword>
<dbReference type="EMBL" id="JAGSOJ010000002">
    <property type="protein sequence ID" value="MCM1990578.1"/>
    <property type="molecule type" value="Genomic_DNA"/>
</dbReference>
<organism evidence="2 3">
    <name type="scientific">Oceanirhabdus seepicola</name>
    <dbReference type="NCBI Taxonomy" id="2828781"/>
    <lineage>
        <taxon>Bacteria</taxon>
        <taxon>Bacillati</taxon>
        <taxon>Bacillota</taxon>
        <taxon>Clostridia</taxon>
        <taxon>Eubacteriales</taxon>
        <taxon>Clostridiaceae</taxon>
        <taxon>Oceanirhabdus</taxon>
    </lineage>
</organism>
<dbReference type="Proteomes" id="UP001056429">
    <property type="component" value="Unassembled WGS sequence"/>
</dbReference>
<evidence type="ECO:0000313" key="3">
    <source>
        <dbReference type="Proteomes" id="UP001056429"/>
    </source>
</evidence>
<accession>A0A9J6P1G2</accession>
<name>A0A9J6P1G2_9CLOT</name>
<feature type="domain" description="SprT-like" evidence="1">
    <location>
        <begin position="58"/>
        <end position="165"/>
    </location>
</feature>
<dbReference type="InterPro" id="IPR006640">
    <property type="entry name" value="SprT-like_domain"/>
</dbReference>
<protein>
    <recommendedName>
        <fullName evidence="1">SprT-like domain-containing protein</fullName>
    </recommendedName>
</protein>